<evidence type="ECO:0000256" key="1">
    <source>
        <dbReference type="SAM" id="MobiDB-lite"/>
    </source>
</evidence>
<name>A0ABP8P0T3_9MICO</name>
<keyword evidence="3" id="KW-1185">Reference proteome</keyword>
<evidence type="ECO:0000313" key="2">
    <source>
        <dbReference type="EMBL" id="GAA4478798.1"/>
    </source>
</evidence>
<organism evidence="2 3">
    <name type="scientific">Microbacterium panaciterrae</name>
    <dbReference type="NCBI Taxonomy" id="985759"/>
    <lineage>
        <taxon>Bacteria</taxon>
        <taxon>Bacillati</taxon>
        <taxon>Actinomycetota</taxon>
        <taxon>Actinomycetes</taxon>
        <taxon>Micrococcales</taxon>
        <taxon>Microbacteriaceae</taxon>
        <taxon>Microbacterium</taxon>
    </lineage>
</organism>
<dbReference type="EMBL" id="BAABGP010000003">
    <property type="protein sequence ID" value="GAA4478798.1"/>
    <property type="molecule type" value="Genomic_DNA"/>
</dbReference>
<gene>
    <name evidence="2" type="ORF">GCM10023171_03390</name>
</gene>
<protein>
    <submittedName>
        <fullName evidence="2">Uncharacterized protein</fullName>
    </submittedName>
</protein>
<proteinExistence type="predicted"/>
<evidence type="ECO:0000313" key="3">
    <source>
        <dbReference type="Proteomes" id="UP001500731"/>
    </source>
</evidence>
<comment type="caution">
    <text evidence="2">The sequence shown here is derived from an EMBL/GenBank/DDBJ whole genome shotgun (WGS) entry which is preliminary data.</text>
</comment>
<reference evidence="3" key="1">
    <citation type="journal article" date="2019" name="Int. J. Syst. Evol. Microbiol.">
        <title>The Global Catalogue of Microorganisms (GCM) 10K type strain sequencing project: providing services to taxonomists for standard genome sequencing and annotation.</title>
        <authorList>
            <consortium name="The Broad Institute Genomics Platform"/>
            <consortium name="The Broad Institute Genome Sequencing Center for Infectious Disease"/>
            <person name="Wu L."/>
            <person name="Ma J."/>
        </authorList>
    </citation>
    <scope>NUCLEOTIDE SEQUENCE [LARGE SCALE GENOMIC DNA]</scope>
    <source>
        <strain evidence="3">JCM 17839</strain>
    </source>
</reference>
<feature type="region of interest" description="Disordered" evidence="1">
    <location>
        <begin position="1"/>
        <end position="59"/>
    </location>
</feature>
<dbReference type="Proteomes" id="UP001500731">
    <property type="component" value="Unassembled WGS sequence"/>
</dbReference>
<sequence>MQSFGSAADATVGVGVGVDVEDGRGEALSDAAEPPGDGGSDDAGPVSGAHAVSAPARVRPARATATLRVFMPPG</sequence>
<feature type="compositionally biased region" description="Low complexity" evidence="1">
    <location>
        <begin position="42"/>
        <end position="59"/>
    </location>
</feature>
<accession>A0ABP8P0T3</accession>